<organism evidence="7 8">
    <name type="scientific">Pseudohongiella nitratireducens</name>
    <dbReference type="NCBI Taxonomy" id="1768907"/>
    <lineage>
        <taxon>Bacteria</taxon>
        <taxon>Pseudomonadati</taxon>
        <taxon>Pseudomonadota</taxon>
        <taxon>Gammaproteobacteria</taxon>
        <taxon>Pseudomonadales</taxon>
        <taxon>Pseudohongiellaceae</taxon>
        <taxon>Pseudohongiella</taxon>
    </lineage>
</organism>
<reference evidence="7" key="2">
    <citation type="submission" date="2020-09" db="EMBL/GenBank/DDBJ databases">
        <authorList>
            <person name="Sun Q."/>
            <person name="Zhou Y."/>
        </authorList>
    </citation>
    <scope>NUCLEOTIDE SEQUENCE</scope>
    <source>
        <strain evidence="7">CGMCC 1.15425</strain>
    </source>
</reference>
<keyword evidence="5" id="KW-0560">Oxidoreductase</keyword>
<dbReference type="EMBL" id="BMIY01000014">
    <property type="protein sequence ID" value="GFZ83393.1"/>
    <property type="molecule type" value="Genomic_DNA"/>
</dbReference>
<evidence type="ECO:0000256" key="4">
    <source>
        <dbReference type="ARBA" id="ARBA00022833"/>
    </source>
</evidence>
<evidence type="ECO:0000256" key="5">
    <source>
        <dbReference type="ARBA" id="ARBA00023002"/>
    </source>
</evidence>
<protein>
    <submittedName>
        <fullName evidence="7">Dioxygenase</fullName>
    </submittedName>
</protein>
<reference evidence="7" key="1">
    <citation type="journal article" date="2014" name="Int. J. Syst. Evol. Microbiol.">
        <title>Complete genome sequence of Corynebacterium casei LMG S-19264T (=DSM 44701T), isolated from a smear-ripened cheese.</title>
        <authorList>
            <consortium name="US DOE Joint Genome Institute (JGI-PGF)"/>
            <person name="Walter F."/>
            <person name="Albersmeier A."/>
            <person name="Kalinowski J."/>
            <person name="Ruckert C."/>
        </authorList>
    </citation>
    <scope>NUCLEOTIDE SEQUENCE</scope>
    <source>
        <strain evidence="7">CGMCC 1.15425</strain>
    </source>
</reference>
<accession>A0A916QP91</accession>
<keyword evidence="4" id="KW-0862">Zinc</keyword>
<dbReference type="RefSeq" id="WP_068810718.1">
    <property type="nucleotide sequence ID" value="NZ_BMIY01000014.1"/>
</dbReference>
<dbReference type="Gene3D" id="3.40.830.10">
    <property type="entry name" value="LigB-like"/>
    <property type="match status" value="1"/>
</dbReference>
<name>A0A916QP91_9GAMM</name>
<sequence length="268" mass="29380">MNNEAEIVFLSHGGGPLPLLGDSGHQALVDYLQALPEKLRSPSAILLISAHWEADIPQITSAANPGLIYDYYGFPPESYDIKYPAPGEPGLAKAVAEALNQAGIANELNGSRGFDHGLFVPLKIMFPDADIPCVQLSLNANMNAESHLAMGKALQFLNVDNLLVIGSGFSFHNMREFFAASSAESGRKNAAFEQWLQTIISEPAMSEQARWEMLANWEAAPHARFCHPREEHLLPLHVCYGLAQRQCDSFRSVKVLGKSAGMVHWYHG</sequence>
<evidence type="ECO:0000256" key="1">
    <source>
        <dbReference type="ARBA" id="ARBA00001947"/>
    </source>
</evidence>
<evidence type="ECO:0000313" key="7">
    <source>
        <dbReference type="EMBL" id="GFZ83393.1"/>
    </source>
</evidence>
<keyword evidence="3" id="KW-0479">Metal-binding</keyword>
<dbReference type="PANTHER" id="PTHR30096">
    <property type="entry name" value="4,5-DOPA DIOXYGENASE EXTRADIOL-LIKE PROTEIN"/>
    <property type="match status" value="1"/>
</dbReference>
<comment type="similarity">
    <text evidence="2">Belongs to the DODA-type extradiol aromatic ring-opening dioxygenase family.</text>
</comment>
<gene>
    <name evidence="7" type="ORF">GCM10011403_28800</name>
</gene>
<keyword evidence="7" id="KW-0223">Dioxygenase</keyword>
<dbReference type="CDD" id="cd07363">
    <property type="entry name" value="45_DOPA_Dioxygenase"/>
    <property type="match status" value="1"/>
</dbReference>
<dbReference type="InterPro" id="IPR004183">
    <property type="entry name" value="Xdiol_dOase_suB"/>
</dbReference>
<evidence type="ECO:0000256" key="3">
    <source>
        <dbReference type="ARBA" id="ARBA00022723"/>
    </source>
</evidence>
<dbReference type="PIRSF" id="PIRSF006157">
    <property type="entry name" value="Doxgns_DODA"/>
    <property type="match status" value="1"/>
</dbReference>
<dbReference type="GO" id="GO:0016702">
    <property type="term" value="F:oxidoreductase activity, acting on single donors with incorporation of molecular oxygen, incorporation of two atoms of oxygen"/>
    <property type="evidence" value="ECO:0007669"/>
    <property type="project" value="UniProtKB-ARBA"/>
</dbReference>
<evidence type="ECO:0000256" key="2">
    <source>
        <dbReference type="ARBA" id="ARBA00007581"/>
    </source>
</evidence>
<dbReference type="GO" id="GO:0008198">
    <property type="term" value="F:ferrous iron binding"/>
    <property type="evidence" value="ECO:0007669"/>
    <property type="project" value="InterPro"/>
</dbReference>
<dbReference type="PANTHER" id="PTHR30096:SF0">
    <property type="entry name" value="4,5-DOPA DIOXYGENASE EXTRADIOL-LIKE PROTEIN"/>
    <property type="match status" value="1"/>
</dbReference>
<dbReference type="AlphaFoldDB" id="A0A916QP91"/>
<dbReference type="OrthoDB" id="9790889at2"/>
<keyword evidence="8" id="KW-1185">Reference proteome</keyword>
<comment type="caution">
    <text evidence="7">The sequence shown here is derived from an EMBL/GenBank/DDBJ whole genome shotgun (WGS) entry which is preliminary data.</text>
</comment>
<evidence type="ECO:0000259" key="6">
    <source>
        <dbReference type="Pfam" id="PF02900"/>
    </source>
</evidence>
<dbReference type="GO" id="GO:0008270">
    <property type="term" value="F:zinc ion binding"/>
    <property type="evidence" value="ECO:0007669"/>
    <property type="project" value="InterPro"/>
</dbReference>
<comment type="cofactor">
    <cofactor evidence="1">
        <name>Zn(2+)</name>
        <dbReference type="ChEBI" id="CHEBI:29105"/>
    </cofactor>
</comment>
<proteinExistence type="inferred from homology"/>
<dbReference type="SUPFAM" id="SSF53213">
    <property type="entry name" value="LigB-like"/>
    <property type="match status" value="1"/>
</dbReference>
<dbReference type="InterPro" id="IPR014436">
    <property type="entry name" value="Extradiol_dOase_DODA"/>
</dbReference>
<dbReference type="Proteomes" id="UP000627715">
    <property type="component" value="Unassembled WGS sequence"/>
</dbReference>
<dbReference type="Pfam" id="PF02900">
    <property type="entry name" value="LigB"/>
    <property type="match status" value="1"/>
</dbReference>
<feature type="domain" description="Extradiol ring-cleavage dioxygenase class III enzyme subunit B" evidence="6">
    <location>
        <begin position="34"/>
        <end position="251"/>
    </location>
</feature>
<evidence type="ECO:0000313" key="8">
    <source>
        <dbReference type="Proteomes" id="UP000627715"/>
    </source>
</evidence>